<evidence type="ECO:0000313" key="1">
    <source>
        <dbReference type="EMBL" id="KKL95712.1"/>
    </source>
</evidence>
<dbReference type="AlphaFoldDB" id="A0A0F9J9C9"/>
<comment type="caution">
    <text evidence="1">The sequence shown here is derived from an EMBL/GenBank/DDBJ whole genome shotgun (WGS) entry which is preliminary data.</text>
</comment>
<name>A0A0F9J9C9_9ZZZZ</name>
<organism evidence="1">
    <name type="scientific">marine sediment metagenome</name>
    <dbReference type="NCBI Taxonomy" id="412755"/>
    <lineage>
        <taxon>unclassified sequences</taxon>
        <taxon>metagenomes</taxon>
        <taxon>ecological metagenomes</taxon>
    </lineage>
</organism>
<dbReference type="EMBL" id="LAZR01018611">
    <property type="protein sequence ID" value="KKL95712.1"/>
    <property type="molecule type" value="Genomic_DNA"/>
</dbReference>
<reference evidence="1" key="1">
    <citation type="journal article" date="2015" name="Nature">
        <title>Complex archaea that bridge the gap between prokaryotes and eukaryotes.</title>
        <authorList>
            <person name="Spang A."/>
            <person name="Saw J.H."/>
            <person name="Jorgensen S.L."/>
            <person name="Zaremba-Niedzwiedzka K."/>
            <person name="Martijn J."/>
            <person name="Lind A.E."/>
            <person name="van Eijk R."/>
            <person name="Schleper C."/>
            <person name="Guy L."/>
            <person name="Ettema T.J."/>
        </authorList>
    </citation>
    <scope>NUCLEOTIDE SEQUENCE</scope>
</reference>
<sequence>MARYDSSSFWRAALMYCPKGFLGKIFTQSMRLVYEWAADKNAEYRAKNPLDRVRDVMEGLQIAGQGCHAQNAIDYLSEPLGGEFTGKKRAISDKGTVDGEIADISIAIGDLATEIRAACNDGNIDPDERMKIVCAARKVQNETNQLLDAAGINEDDK</sequence>
<protein>
    <submittedName>
        <fullName evidence="1">Uncharacterized protein</fullName>
    </submittedName>
</protein>
<gene>
    <name evidence="1" type="ORF">LCGC14_1851840</name>
</gene>
<accession>A0A0F9J9C9</accession>
<proteinExistence type="predicted"/>